<dbReference type="OrthoDB" id="6423099at2759"/>
<dbReference type="InterPro" id="IPR050951">
    <property type="entry name" value="Retrovirus_Pol_polyprotein"/>
</dbReference>
<name>A0A8S1DCP2_9INSE</name>
<dbReference type="GO" id="GO:0004519">
    <property type="term" value="F:endonuclease activity"/>
    <property type="evidence" value="ECO:0007669"/>
    <property type="project" value="UniProtKB-KW"/>
</dbReference>
<dbReference type="GO" id="GO:0016779">
    <property type="term" value="F:nucleotidyltransferase activity"/>
    <property type="evidence" value="ECO:0007669"/>
    <property type="project" value="UniProtKB-KW"/>
</dbReference>
<comment type="caution">
    <text evidence="6">The sequence shown here is derived from an EMBL/GenBank/DDBJ whole genome shotgun (WGS) entry which is preliminary data.</text>
</comment>
<gene>
    <name evidence="6" type="ORF">CLODIP_2_CD09849</name>
</gene>
<dbReference type="Gene3D" id="3.30.70.270">
    <property type="match status" value="2"/>
</dbReference>
<sequence>MKAVPIGNMKPSEFLARLRSMADDKTCKNTLFDTDLLEIWREALPDEWTTLLVAMSPHNLDEAAKTTDALFEYRKRLVLTATKPTASAFAVSSDSVPSAPAQVSVASSTSDQRLTLLEDAVRTMQLTMQTIANTVNANSRGHTGADLFILPRSFVPGDLAKTDFKLTAANSQPICSYGFVNLTLSLGLRREFTWTFLVADVTMTIIGADFLVRYHLAVHMDEGKLVDKITGLAVLGVYRQTTVPSLRAVDTSNAYFLLLKDYPELFETKVTKRTVQHDTVHQITTTSGPPVTEKFRRLPPAKHRAAQAVFNEMEAAGLAKRDDLLIASKDAAEHERHLREVLTRLQKHGLQLNLSKCVLGAPAVDVVGYRVSAAGLTPLSIRVAAITDFALPDSIDKLSRYLGMLNYYRRFIPRIAEILAPLHALLAGPHQTKRDKIVWNDTAKTAFSASKTALASATCLAHPRSTPLP</sequence>
<reference evidence="6 7" key="1">
    <citation type="submission" date="2020-04" db="EMBL/GenBank/DDBJ databases">
        <authorList>
            <person name="Alioto T."/>
            <person name="Alioto T."/>
            <person name="Gomez Garrido J."/>
        </authorList>
    </citation>
    <scope>NUCLEOTIDE SEQUENCE [LARGE SCALE GENOMIC DNA]</scope>
</reference>
<keyword evidence="4" id="KW-0255">Endonuclease</keyword>
<dbReference type="SUPFAM" id="SSF50630">
    <property type="entry name" value="Acid proteases"/>
    <property type="match status" value="1"/>
</dbReference>
<evidence type="ECO:0000313" key="7">
    <source>
        <dbReference type="Proteomes" id="UP000494165"/>
    </source>
</evidence>
<dbReference type="SUPFAM" id="SSF56672">
    <property type="entry name" value="DNA/RNA polymerases"/>
    <property type="match status" value="1"/>
</dbReference>
<accession>A0A8S1DCP2</accession>
<evidence type="ECO:0000313" key="6">
    <source>
        <dbReference type="EMBL" id="CAB3378986.1"/>
    </source>
</evidence>
<protein>
    <recommendedName>
        <fullName evidence="5">Reverse transcriptase domain-containing protein</fullName>
    </recommendedName>
</protein>
<evidence type="ECO:0000256" key="4">
    <source>
        <dbReference type="ARBA" id="ARBA00022759"/>
    </source>
</evidence>
<keyword evidence="1" id="KW-0808">Transferase</keyword>
<keyword evidence="2" id="KW-0548">Nucleotidyltransferase</keyword>
<dbReference type="GO" id="GO:0071897">
    <property type="term" value="P:DNA biosynthetic process"/>
    <property type="evidence" value="ECO:0007669"/>
    <property type="project" value="UniProtKB-ARBA"/>
</dbReference>
<dbReference type="InterPro" id="IPR043128">
    <property type="entry name" value="Rev_trsase/Diguanyl_cyclase"/>
</dbReference>
<dbReference type="Proteomes" id="UP000494165">
    <property type="component" value="Unassembled WGS sequence"/>
</dbReference>
<evidence type="ECO:0000259" key="5">
    <source>
        <dbReference type="Pfam" id="PF00078"/>
    </source>
</evidence>
<dbReference type="InterPro" id="IPR000477">
    <property type="entry name" value="RT_dom"/>
</dbReference>
<organism evidence="6 7">
    <name type="scientific">Cloeon dipterum</name>
    <dbReference type="NCBI Taxonomy" id="197152"/>
    <lineage>
        <taxon>Eukaryota</taxon>
        <taxon>Metazoa</taxon>
        <taxon>Ecdysozoa</taxon>
        <taxon>Arthropoda</taxon>
        <taxon>Hexapoda</taxon>
        <taxon>Insecta</taxon>
        <taxon>Pterygota</taxon>
        <taxon>Palaeoptera</taxon>
        <taxon>Ephemeroptera</taxon>
        <taxon>Pisciforma</taxon>
        <taxon>Baetidae</taxon>
        <taxon>Cloeon</taxon>
    </lineage>
</organism>
<evidence type="ECO:0000256" key="1">
    <source>
        <dbReference type="ARBA" id="ARBA00022679"/>
    </source>
</evidence>
<dbReference type="EMBL" id="CADEPI010000176">
    <property type="protein sequence ID" value="CAB3378986.1"/>
    <property type="molecule type" value="Genomic_DNA"/>
</dbReference>
<keyword evidence="7" id="KW-1185">Reference proteome</keyword>
<dbReference type="PANTHER" id="PTHR37984">
    <property type="entry name" value="PROTEIN CBG26694"/>
    <property type="match status" value="1"/>
</dbReference>
<dbReference type="InterPro" id="IPR021109">
    <property type="entry name" value="Peptidase_aspartic_dom_sf"/>
</dbReference>
<dbReference type="AlphaFoldDB" id="A0A8S1DCP2"/>
<evidence type="ECO:0000256" key="3">
    <source>
        <dbReference type="ARBA" id="ARBA00022722"/>
    </source>
</evidence>
<evidence type="ECO:0000256" key="2">
    <source>
        <dbReference type="ARBA" id="ARBA00022695"/>
    </source>
</evidence>
<dbReference type="Pfam" id="PF00078">
    <property type="entry name" value="RVT_1"/>
    <property type="match status" value="1"/>
</dbReference>
<feature type="domain" description="Reverse transcriptase" evidence="5">
    <location>
        <begin position="322"/>
        <end position="370"/>
    </location>
</feature>
<dbReference type="PANTHER" id="PTHR37984:SF5">
    <property type="entry name" value="PROTEIN NYNRIN-LIKE"/>
    <property type="match status" value="1"/>
</dbReference>
<proteinExistence type="predicted"/>
<keyword evidence="4" id="KW-0378">Hydrolase</keyword>
<keyword evidence="3" id="KW-0540">Nuclease</keyword>
<dbReference type="InterPro" id="IPR043502">
    <property type="entry name" value="DNA/RNA_pol_sf"/>
</dbReference>